<keyword evidence="1" id="KW-0472">Membrane</keyword>
<reference evidence="2 3" key="1">
    <citation type="submission" date="2023-01" db="EMBL/GenBank/DDBJ databases">
        <authorList>
            <person name="Kreplak J."/>
        </authorList>
    </citation>
    <scope>NUCLEOTIDE SEQUENCE [LARGE SCALE GENOMIC DNA]</scope>
</reference>
<organism evidence="2 3">
    <name type="scientific">Vicia faba</name>
    <name type="common">Broad bean</name>
    <name type="synonym">Faba vulgaris</name>
    <dbReference type="NCBI Taxonomy" id="3906"/>
    <lineage>
        <taxon>Eukaryota</taxon>
        <taxon>Viridiplantae</taxon>
        <taxon>Streptophyta</taxon>
        <taxon>Embryophyta</taxon>
        <taxon>Tracheophyta</taxon>
        <taxon>Spermatophyta</taxon>
        <taxon>Magnoliopsida</taxon>
        <taxon>eudicotyledons</taxon>
        <taxon>Gunneridae</taxon>
        <taxon>Pentapetalae</taxon>
        <taxon>rosids</taxon>
        <taxon>fabids</taxon>
        <taxon>Fabales</taxon>
        <taxon>Fabaceae</taxon>
        <taxon>Papilionoideae</taxon>
        <taxon>50 kb inversion clade</taxon>
        <taxon>NPAAA clade</taxon>
        <taxon>Hologalegina</taxon>
        <taxon>IRL clade</taxon>
        <taxon>Fabeae</taxon>
        <taxon>Vicia</taxon>
    </lineage>
</organism>
<keyword evidence="3" id="KW-1185">Reference proteome</keyword>
<evidence type="ECO:0000256" key="1">
    <source>
        <dbReference type="SAM" id="Phobius"/>
    </source>
</evidence>
<feature type="transmembrane region" description="Helical" evidence="1">
    <location>
        <begin position="81"/>
        <end position="101"/>
    </location>
</feature>
<dbReference type="AlphaFoldDB" id="A0AAV0ZFU7"/>
<protein>
    <submittedName>
        <fullName evidence="2">Uncharacterized protein</fullName>
    </submittedName>
</protein>
<dbReference type="Proteomes" id="UP001157006">
    <property type="component" value="Chromosome 1S"/>
</dbReference>
<keyword evidence="1" id="KW-1133">Transmembrane helix</keyword>
<keyword evidence="1" id="KW-0812">Transmembrane</keyword>
<name>A0AAV0ZFU7_VICFA</name>
<proteinExistence type="predicted"/>
<evidence type="ECO:0000313" key="3">
    <source>
        <dbReference type="Proteomes" id="UP001157006"/>
    </source>
</evidence>
<dbReference type="EMBL" id="OX451735">
    <property type="protein sequence ID" value="CAI8595260.1"/>
    <property type="molecule type" value="Genomic_DNA"/>
</dbReference>
<gene>
    <name evidence="2" type="ORF">VFH_I182680</name>
</gene>
<feature type="transmembrane region" description="Helical" evidence="1">
    <location>
        <begin position="121"/>
        <end position="142"/>
    </location>
</feature>
<evidence type="ECO:0000313" key="2">
    <source>
        <dbReference type="EMBL" id="CAI8595260.1"/>
    </source>
</evidence>
<sequence length="180" mass="20554">MVTKSLLLFADLMAVVDDENSVMMVESGLMKIRKSVLTVCRVFARRSPVGILLFVCRALVYNLEFELVYRIFAHLQSVCKGFGTVLIVNCFLVMQGIFGLAVDLILRSKLVFALDFLMNHFGTYVSLLYAQASTFNAVFILYDRFQHFAWALDNQGYFLFNFWIRHKASCNVKPGHGIEN</sequence>
<accession>A0AAV0ZFU7</accession>